<dbReference type="OrthoDB" id="361693at2759"/>
<dbReference type="PANTHER" id="PTHR10997">
    <property type="entry name" value="IMPORTIN-7, 8, 11"/>
    <property type="match status" value="1"/>
</dbReference>
<keyword evidence="4" id="KW-0539">Nucleus</keyword>
<dbReference type="InterPro" id="IPR058669">
    <property type="entry name" value="TPR_IPO7/11-like"/>
</dbReference>
<dbReference type="InterPro" id="IPR016024">
    <property type="entry name" value="ARM-type_fold"/>
</dbReference>
<dbReference type="PROSITE" id="PS50166">
    <property type="entry name" value="IMPORTIN_B_NT"/>
    <property type="match status" value="1"/>
</dbReference>
<dbReference type="PANTHER" id="PTHR10997:SF7">
    <property type="entry name" value="IMPORTIN-11"/>
    <property type="match status" value="1"/>
</dbReference>
<dbReference type="AlphaFoldDB" id="A0A1D1V761"/>
<evidence type="ECO:0000313" key="6">
    <source>
        <dbReference type="EMBL" id="GAU97529.1"/>
    </source>
</evidence>
<organism evidence="6 7">
    <name type="scientific">Ramazzottius varieornatus</name>
    <name type="common">Water bear</name>
    <name type="synonym">Tardigrade</name>
    <dbReference type="NCBI Taxonomy" id="947166"/>
    <lineage>
        <taxon>Eukaryota</taxon>
        <taxon>Metazoa</taxon>
        <taxon>Ecdysozoa</taxon>
        <taxon>Tardigrada</taxon>
        <taxon>Eutardigrada</taxon>
        <taxon>Parachela</taxon>
        <taxon>Hypsibioidea</taxon>
        <taxon>Ramazzottiidae</taxon>
        <taxon>Ramazzottius</taxon>
    </lineage>
</organism>
<reference evidence="6 7" key="1">
    <citation type="journal article" date="2016" name="Nat. Commun.">
        <title>Extremotolerant tardigrade genome and improved radiotolerance of human cultured cells by tardigrade-unique protein.</title>
        <authorList>
            <person name="Hashimoto T."/>
            <person name="Horikawa D.D."/>
            <person name="Saito Y."/>
            <person name="Kuwahara H."/>
            <person name="Kozuka-Hata H."/>
            <person name="Shin-I T."/>
            <person name="Minakuchi Y."/>
            <person name="Ohishi K."/>
            <person name="Motoyama A."/>
            <person name="Aizu T."/>
            <person name="Enomoto A."/>
            <person name="Kondo K."/>
            <person name="Tanaka S."/>
            <person name="Hara Y."/>
            <person name="Koshikawa S."/>
            <person name="Sagara H."/>
            <person name="Miura T."/>
            <person name="Yokobori S."/>
            <person name="Miyagawa K."/>
            <person name="Suzuki Y."/>
            <person name="Kubo T."/>
            <person name="Oyama M."/>
            <person name="Kohara Y."/>
            <person name="Fujiyama A."/>
            <person name="Arakawa K."/>
            <person name="Katayama T."/>
            <person name="Toyoda A."/>
            <person name="Kunieda T."/>
        </authorList>
    </citation>
    <scope>NUCLEOTIDE SEQUENCE [LARGE SCALE GENOMIC DNA]</scope>
    <source>
        <strain evidence="6 7">YOKOZUNA-1</strain>
    </source>
</reference>
<protein>
    <recommendedName>
        <fullName evidence="5">Importin N-terminal domain-containing protein</fullName>
    </recommendedName>
</protein>
<dbReference type="InterPro" id="IPR011989">
    <property type="entry name" value="ARM-like"/>
</dbReference>
<comment type="similarity">
    <text evidence="2">Belongs to the importin beta family.</text>
</comment>
<keyword evidence="3" id="KW-0813">Transport</keyword>
<dbReference type="GO" id="GO:0031267">
    <property type="term" value="F:small GTPase binding"/>
    <property type="evidence" value="ECO:0007669"/>
    <property type="project" value="InterPro"/>
</dbReference>
<gene>
    <name evidence="6" type="primary">RvY_08807-1</name>
    <name evidence="6" type="synonym">RvY_08807.1</name>
    <name evidence="6" type="ORF">RvY_08807</name>
</gene>
<name>A0A1D1V761_RAMVA</name>
<evidence type="ECO:0000256" key="1">
    <source>
        <dbReference type="ARBA" id="ARBA00004123"/>
    </source>
</evidence>
<feature type="domain" description="Importin N-terminal" evidence="5">
    <location>
        <begin position="44"/>
        <end position="115"/>
    </location>
</feature>
<comment type="caution">
    <text evidence="6">The sequence shown here is derived from an EMBL/GenBank/DDBJ whole genome shotgun (WGS) entry which is preliminary data.</text>
</comment>
<evidence type="ECO:0000259" key="5">
    <source>
        <dbReference type="PROSITE" id="PS50166"/>
    </source>
</evidence>
<evidence type="ECO:0000313" key="7">
    <source>
        <dbReference type="Proteomes" id="UP000186922"/>
    </source>
</evidence>
<dbReference type="Gene3D" id="1.25.10.10">
    <property type="entry name" value="Leucine-rich Repeat Variant"/>
    <property type="match status" value="1"/>
</dbReference>
<dbReference type="STRING" id="947166.A0A1D1V761"/>
<dbReference type="Pfam" id="PF03810">
    <property type="entry name" value="IBN_N"/>
    <property type="match status" value="1"/>
</dbReference>
<evidence type="ECO:0000256" key="3">
    <source>
        <dbReference type="ARBA" id="ARBA00022448"/>
    </source>
</evidence>
<dbReference type="GO" id="GO:0005635">
    <property type="term" value="C:nuclear envelope"/>
    <property type="evidence" value="ECO:0007669"/>
    <property type="project" value="TreeGrafter"/>
</dbReference>
<dbReference type="GO" id="GO:0005829">
    <property type="term" value="C:cytosol"/>
    <property type="evidence" value="ECO:0007669"/>
    <property type="project" value="TreeGrafter"/>
</dbReference>
<dbReference type="InterPro" id="IPR001494">
    <property type="entry name" value="Importin-beta_N"/>
</dbReference>
<evidence type="ECO:0000256" key="2">
    <source>
        <dbReference type="ARBA" id="ARBA00007991"/>
    </source>
</evidence>
<comment type="subcellular location">
    <subcellularLocation>
        <location evidence="1">Nucleus</location>
    </subcellularLocation>
</comment>
<dbReference type="EMBL" id="BDGG01000004">
    <property type="protein sequence ID" value="GAU97529.1"/>
    <property type="molecule type" value="Genomic_DNA"/>
</dbReference>
<sequence length="1003" mass="112515">MEVEASLTSSQAFIAPQEDLNLPHLTDALRLCTDGLNPDKVQAGERILQMYINNKQFLTALVAVLTDDALPNDVRTMAAILCRNNIEKFWRAGPLMLDEKDKRNVRNRMFFACFAFPATQATNQLLAGVGKIARFDFPRTWPTLIDEIGCKLAVDDEEVKFKSLKLLHESTKELATKRMPADRKAFCEMSTNIFSPVTTVFHGTLSSVLSGPITGDFVRYNLHVRQCLYAAKVLQTLMMHGIREYTKFAPFSDYWSSIANGNVIASLLSWAVNLENQEEINQDFSEVIRFIRKIAVRIQQTILSMMEEHPLSMAPHLLPLMRQIIPLAFGESGQLNLPERSVVTAMNIIKVFHSEQEYRIRDEKPGVYDHIRAIRSAYFNQGNILQMIEQLITRHLLLTQSDLDRIGTDSEEYANEIDGFEDWKFSHRASAEALLTALCYSNQDISATKILSLVTAATTTPGVATLFKEAVYLAAGIAAFHLFDMLDFDQLFRNHLWVEFQDKSNGNIVIRRRIVWLVGTWSAVRMSDESRAAVFQLLVDAMTPKEHLSVRLMAAKSVKSFVDVYEFRVEDVTPVAPALFDCLLQLITECSSDDSRLTILSSLNIALERMEAQVAPFLSKVLECLMSLWKESSESHLIQSGVVSAIKMTVHALRREAASIEPFACELIAVSTDLSNPHSIHLLQDGLELWNMLLQHSQQATPNLQKLLVERLPQLLEVTSENMALVMDIVENCILIAPDLVFAGFFDNFVSWAAVTIPTVKDEGLDLIIKVLDYAVQVCQASAVPKMTSVLAVLISTLPSDGNCSFGLKMGFLARCLYYNFPAFTPAFTAVAEGSNNQTNAVQVFHEFMTLWMDQINWISKLERKKLCALAFMNMLVLNPDLMAPHFAGIVYGIIEVVGELSDYRPGGGDADSSLGEYDILNLSNEDAGLSDGLSKSLMMTGSFDEIRRHDLRIHNICFNNDISKVMKEKWRELIGKTGDAFVQQLWNTLDSDSSAKFKVIVG</sequence>
<accession>A0A1D1V761</accession>
<evidence type="ECO:0000256" key="4">
    <source>
        <dbReference type="ARBA" id="ARBA00023242"/>
    </source>
</evidence>
<dbReference type="Proteomes" id="UP000186922">
    <property type="component" value="Unassembled WGS sequence"/>
</dbReference>
<proteinExistence type="inferred from homology"/>
<dbReference type="SUPFAM" id="SSF48371">
    <property type="entry name" value="ARM repeat"/>
    <property type="match status" value="1"/>
</dbReference>
<keyword evidence="7" id="KW-1185">Reference proteome</keyword>
<dbReference type="Pfam" id="PF25758">
    <property type="entry name" value="TPR_IPO11"/>
    <property type="match status" value="1"/>
</dbReference>
<dbReference type="GO" id="GO:0006606">
    <property type="term" value="P:protein import into nucleus"/>
    <property type="evidence" value="ECO:0007669"/>
    <property type="project" value="TreeGrafter"/>
</dbReference>